<dbReference type="InterPro" id="IPR001138">
    <property type="entry name" value="Zn2Cys6_DnaBD"/>
</dbReference>
<accession>A0A9P9FGG4</accession>
<dbReference type="CDD" id="cd00067">
    <property type="entry name" value="GAL4"/>
    <property type="match status" value="1"/>
</dbReference>
<dbReference type="Pfam" id="PF11951">
    <property type="entry name" value="Fungal_trans_2"/>
    <property type="match status" value="1"/>
</dbReference>
<dbReference type="PROSITE" id="PS00463">
    <property type="entry name" value="ZN2_CY6_FUNGAL_1"/>
    <property type="match status" value="1"/>
</dbReference>
<protein>
    <submittedName>
        <fullName evidence="5">Fungal-specific transcription factor domain-containing protein</fullName>
    </submittedName>
</protein>
<dbReference type="SMART" id="SM00066">
    <property type="entry name" value="GAL4"/>
    <property type="match status" value="1"/>
</dbReference>
<evidence type="ECO:0000259" key="4">
    <source>
        <dbReference type="PROSITE" id="PS50048"/>
    </source>
</evidence>
<comment type="caution">
    <text evidence="5">The sequence shown here is derived from an EMBL/GenBank/DDBJ whole genome shotgun (WGS) entry which is preliminary data.</text>
</comment>
<dbReference type="GO" id="GO:0008270">
    <property type="term" value="F:zinc ion binding"/>
    <property type="evidence" value="ECO:0007669"/>
    <property type="project" value="InterPro"/>
</dbReference>
<dbReference type="PANTHER" id="PTHR37534">
    <property type="entry name" value="TRANSCRIPTIONAL ACTIVATOR PROTEIN UGA3"/>
    <property type="match status" value="1"/>
</dbReference>
<evidence type="ECO:0000313" key="5">
    <source>
        <dbReference type="EMBL" id="KAH7161068.1"/>
    </source>
</evidence>
<dbReference type="Gene3D" id="4.10.240.10">
    <property type="entry name" value="Zn(2)-C6 fungal-type DNA-binding domain"/>
    <property type="match status" value="1"/>
</dbReference>
<reference evidence="5" key="1">
    <citation type="journal article" date="2021" name="Nat. Commun.">
        <title>Genetic determinants of endophytism in the Arabidopsis root mycobiome.</title>
        <authorList>
            <person name="Mesny F."/>
            <person name="Miyauchi S."/>
            <person name="Thiergart T."/>
            <person name="Pickel B."/>
            <person name="Atanasova L."/>
            <person name="Karlsson M."/>
            <person name="Huettel B."/>
            <person name="Barry K.W."/>
            <person name="Haridas S."/>
            <person name="Chen C."/>
            <person name="Bauer D."/>
            <person name="Andreopoulos W."/>
            <person name="Pangilinan J."/>
            <person name="LaButti K."/>
            <person name="Riley R."/>
            <person name="Lipzen A."/>
            <person name="Clum A."/>
            <person name="Drula E."/>
            <person name="Henrissat B."/>
            <person name="Kohler A."/>
            <person name="Grigoriev I.V."/>
            <person name="Martin F.M."/>
            <person name="Hacquard S."/>
        </authorList>
    </citation>
    <scope>NUCLEOTIDE SEQUENCE</scope>
    <source>
        <strain evidence="5">MPI-CAGE-AT-0147</strain>
    </source>
</reference>
<evidence type="ECO:0000256" key="1">
    <source>
        <dbReference type="ARBA" id="ARBA00004123"/>
    </source>
</evidence>
<dbReference type="EMBL" id="JAGMUV010000004">
    <property type="protein sequence ID" value="KAH7161068.1"/>
    <property type="molecule type" value="Genomic_DNA"/>
</dbReference>
<evidence type="ECO:0000313" key="6">
    <source>
        <dbReference type="Proteomes" id="UP000738349"/>
    </source>
</evidence>
<name>A0A9P9FGG4_9HYPO</name>
<dbReference type="Proteomes" id="UP000738349">
    <property type="component" value="Unassembled WGS sequence"/>
</dbReference>
<feature type="region of interest" description="Disordered" evidence="3">
    <location>
        <begin position="135"/>
        <end position="154"/>
    </location>
</feature>
<dbReference type="PROSITE" id="PS50048">
    <property type="entry name" value="ZN2_CY6_FUNGAL_2"/>
    <property type="match status" value="1"/>
</dbReference>
<feature type="domain" description="Zn(2)-C6 fungal-type" evidence="4">
    <location>
        <begin position="10"/>
        <end position="40"/>
    </location>
</feature>
<organism evidence="5 6">
    <name type="scientific">Dactylonectria macrodidyma</name>
    <dbReference type="NCBI Taxonomy" id="307937"/>
    <lineage>
        <taxon>Eukaryota</taxon>
        <taxon>Fungi</taxon>
        <taxon>Dikarya</taxon>
        <taxon>Ascomycota</taxon>
        <taxon>Pezizomycotina</taxon>
        <taxon>Sordariomycetes</taxon>
        <taxon>Hypocreomycetidae</taxon>
        <taxon>Hypocreales</taxon>
        <taxon>Nectriaceae</taxon>
        <taxon>Dactylonectria</taxon>
    </lineage>
</organism>
<evidence type="ECO:0000256" key="2">
    <source>
        <dbReference type="ARBA" id="ARBA00023242"/>
    </source>
</evidence>
<dbReference type="OrthoDB" id="3251668at2759"/>
<keyword evidence="6" id="KW-1185">Reference proteome</keyword>
<keyword evidence="2" id="KW-0539">Nucleus</keyword>
<proteinExistence type="predicted"/>
<dbReference type="GO" id="GO:0000981">
    <property type="term" value="F:DNA-binding transcription factor activity, RNA polymerase II-specific"/>
    <property type="evidence" value="ECO:0007669"/>
    <property type="project" value="InterPro"/>
</dbReference>
<dbReference type="GO" id="GO:0005634">
    <property type="term" value="C:nucleus"/>
    <property type="evidence" value="ECO:0007669"/>
    <property type="project" value="UniProtKB-SubCell"/>
</dbReference>
<feature type="region of interest" description="Disordered" evidence="3">
    <location>
        <begin position="49"/>
        <end position="70"/>
    </location>
</feature>
<evidence type="ECO:0000256" key="3">
    <source>
        <dbReference type="SAM" id="MobiDB-lite"/>
    </source>
</evidence>
<dbReference type="InterPro" id="IPR021858">
    <property type="entry name" value="Fun_TF"/>
</dbReference>
<feature type="region of interest" description="Disordered" evidence="3">
    <location>
        <begin position="93"/>
        <end position="126"/>
    </location>
</feature>
<sequence>MTPGQKRKASCWTCRLRHKKCDELQPVCGGCSALEINCHYDSSKPEWMDGGKRQQQMTDKIKSQVKKNAKRRRGIALMESIARDISDVSEDVEMVSPLDDSSSLQAPISQPKGNAAKSSPTPDDIPISHLAETAALDPPAPSSTHDQDPGQKTSLSELDMGFITGYMDYTFPTIFPFYRPPVLKGGRTWLLALAMKNPGFLSTIVSLSSYFFTIIPVAPGPGHERCMSDTWAELRKQMDMALSTVQKDLKEISCQEKGSSPLSSLYLLATITQLLIFEIALPSGKWQIHLDAATTLFKQMIRDHGNDDKKEGISRVWERLGSSWSSAMSIPPSPNQGAFRFFSTLLLIDDIIASTSLERPPRLKDYHDELKADGLGKVPTLSIEEIMGCEAWVLLAISDTSVLNSWKKECSKNGDLIEADLISRAAAIEKSIQQGLARLDDKNPLDESESIQSNKPAQTLEALLQQSNCSYGFAPLVPELNRHITRIWAHAAYLHILVVLLGWQPTDPRIRRNCTKMIDLFNKIYSPIWLRSLAWPFCVGGCLALEEDRQEFRRIGTAMEGLQGFGTAREALSIMAKVWSQGDLNAEAWDIGACLKILGHRVLLV</sequence>
<dbReference type="Pfam" id="PF00172">
    <property type="entry name" value="Zn_clus"/>
    <property type="match status" value="1"/>
</dbReference>
<gene>
    <name evidence="5" type="ORF">EDB81DRAFT_333840</name>
</gene>
<comment type="subcellular location">
    <subcellularLocation>
        <location evidence="1">Nucleus</location>
    </subcellularLocation>
</comment>
<dbReference type="AlphaFoldDB" id="A0A9P9FGG4"/>
<dbReference type="InterPro" id="IPR036864">
    <property type="entry name" value="Zn2-C6_fun-type_DNA-bd_sf"/>
</dbReference>
<feature type="compositionally biased region" description="Polar residues" evidence="3">
    <location>
        <begin position="99"/>
        <end position="121"/>
    </location>
</feature>
<dbReference type="SUPFAM" id="SSF57701">
    <property type="entry name" value="Zn2/Cys6 DNA-binding domain"/>
    <property type="match status" value="1"/>
</dbReference>
<dbReference type="PANTHER" id="PTHR37534:SF20">
    <property type="entry name" value="PRO1A C6 ZINK-FINGER PROTEIN"/>
    <property type="match status" value="1"/>
</dbReference>